<evidence type="ECO:0008006" key="4">
    <source>
        <dbReference type="Google" id="ProtNLM"/>
    </source>
</evidence>
<evidence type="ECO:0000313" key="3">
    <source>
        <dbReference type="Proteomes" id="UP000029413"/>
    </source>
</evidence>
<gene>
    <name evidence="2" type="ORF">DM39_7153</name>
</gene>
<keyword evidence="3" id="KW-1185">Reference proteome</keyword>
<evidence type="ECO:0000256" key="1">
    <source>
        <dbReference type="SAM" id="Phobius"/>
    </source>
</evidence>
<name>A0AAN0RMN9_9BURK</name>
<reference evidence="2 3" key="1">
    <citation type="submission" date="2014-05" db="EMBL/GenBank/DDBJ databases">
        <authorList>
            <person name="Bishop-Lilly K.A."/>
            <person name="Broomall S.M."/>
            <person name="Chain P.S."/>
            <person name="Chertkov O."/>
            <person name="Coyne S.R."/>
            <person name="Daligault H.E."/>
            <person name="Davenport K.W."/>
            <person name="Erkkila T."/>
            <person name="Frey K.G."/>
            <person name="Gibbons H.S."/>
            <person name="Gu W."/>
            <person name="Jaissle J."/>
            <person name="Johnson S.L."/>
            <person name="Koroleva G.I."/>
            <person name="Ladner J.T."/>
            <person name="Lo C.-C."/>
            <person name="Minogue T.D."/>
            <person name="Munk C."/>
            <person name="Palacios G.F."/>
            <person name="Redden C.L."/>
            <person name="Rosenzweig C.N."/>
            <person name="Scholz M.B."/>
            <person name="Teshima H."/>
            <person name="Xu Y."/>
        </authorList>
    </citation>
    <scope>NUCLEOTIDE SEQUENCE [LARGE SCALE GENOMIC DNA]</scope>
    <source>
        <strain evidence="2 3">DDS 22E-1</strain>
    </source>
</reference>
<organism evidence="2 3">
    <name type="scientific">Burkholderia cenocepacia</name>
    <dbReference type="NCBI Taxonomy" id="95486"/>
    <lineage>
        <taxon>Bacteria</taxon>
        <taxon>Pseudomonadati</taxon>
        <taxon>Pseudomonadota</taxon>
        <taxon>Betaproteobacteria</taxon>
        <taxon>Burkholderiales</taxon>
        <taxon>Burkholderiaceae</taxon>
        <taxon>Burkholderia</taxon>
        <taxon>Burkholderia cepacia complex</taxon>
    </lineage>
</organism>
<feature type="transmembrane region" description="Helical" evidence="1">
    <location>
        <begin position="15"/>
        <end position="37"/>
    </location>
</feature>
<keyword evidence="1" id="KW-1133">Transmembrane helix</keyword>
<evidence type="ECO:0000313" key="2">
    <source>
        <dbReference type="EMBL" id="AIO30532.1"/>
    </source>
</evidence>
<dbReference type="Proteomes" id="UP000029413">
    <property type="component" value="Chromosome 3"/>
</dbReference>
<proteinExistence type="predicted"/>
<keyword evidence="1" id="KW-0472">Membrane</keyword>
<dbReference type="KEGG" id="bcen:DM39_7153"/>
<dbReference type="InterPro" id="IPR000225">
    <property type="entry name" value="Armadillo"/>
</dbReference>
<protein>
    <recommendedName>
        <fullName evidence="4">General secretion pathway protein GspC</fullName>
    </recommendedName>
</protein>
<sequence>MNPADLRRSFPHPSAAAPAVATLAAGLVFAGVVVWLVHILRTSDQPMPAHVAQPAVRLLGILSFDARRAAAIVSIGGDAARVVQLGSAAGDAGRLAVVCARSIVRDRDGLQREIALPAAQNPVAFVR</sequence>
<accession>A0AAN0RMN9</accession>
<dbReference type="EMBL" id="CP007782">
    <property type="protein sequence ID" value="AIO30532.1"/>
    <property type="molecule type" value="Genomic_DNA"/>
</dbReference>
<dbReference type="PROSITE" id="PS50176">
    <property type="entry name" value="ARM_REPEAT"/>
    <property type="match status" value="1"/>
</dbReference>
<dbReference type="AlphaFoldDB" id="A0AAN0RMN9"/>
<keyword evidence="1" id="KW-0812">Transmembrane</keyword>